<dbReference type="PANTHER" id="PTHR36925">
    <property type="entry name" value="COBALT-PRECORRIN-6A REDUCTASE"/>
    <property type="match status" value="1"/>
</dbReference>
<evidence type="ECO:0000256" key="1">
    <source>
        <dbReference type="ARBA" id="ARBA00004953"/>
    </source>
</evidence>
<keyword evidence="2" id="KW-0169">Cobalamin biosynthesis</keyword>
<dbReference type="PROSITE" id="PS51014">
    <property type="entry name" value="COBK_CBIJ"/>
    <property type="match status" value="1"/>
</dbReference>
<proteinExistence type="predicted"/>
<dbReference type="InterPro" id="IPR003723">
    <property type="entry name" value="Precorrin-6x_reduct"/>
</dbReference>
<name>A0A414P457_9FIRM</name>
<keyword evidence="3 4" id="KW-0560">Oxidoreductase</keyword>
<organism evidence="4 5">
    <name type="scientific">[Ruminococcus] lactaris</name>
    <dbReference type="NCBI Taxonomy" id="46228"/>
    <lineage>
        <taxon>Bacteria</taxon>
        <taxon>Bacillati</taxon>
        <taxon>Bacillota</taxon>
        <taxon>Clostridia</taxon>
        <taxon>Lachnospirales</taxon>
        <taxon>Lachnospiraceae</taxon>
        <taxon>Mediterraneibacter</taxon>
    </lineage>
</organism>
<dbReference type="Proteomes" id="UP000284902">
    <property type="component" value="Unassembled WGS sequence"/>
</dbReference>
<gene>
    <name evidence="4" type="primary">cobK</name>
    <name evidence="4" type="ORF">DW672_07700</name>
</gene>
<dbReference type="PANTHER" id="PTHR36925:SF1">
    <property type="entry name" value="COBALT-PRECORRIN-6A REDUCTASE"/>
    <property type="match status" value="1"/>
</dbReference>
<dbReference type="GO" id="GO:0009236">
    <property type="term" value="P:cobalamin biosynthetic process"/>
    <property type="evidence" value="ECO:0007669"/>
    <property type="project" value="UniProtKB-UniPathway"/>
</dbReference>
<dbReference type="EC" id="1.3.1.54" evidence="4"/>
<dbReference type="AlphaFoldDB" id="A0A414P457"/>
<comment type="caution">
    <text evidence="4">The sequence shown here is derived from an EMBL/GenBank/DDBJ whole genome shotgun (WGS) entry which is preliminary data.</text>
</comment>
<evidence type="ECO:0000313" key="5">
    <source>
        <dbReference type="Proteomes" id="UP000284902"/>
    </source>
</evidence>
<comment type="pathway">
    <text evidence="1">Cofactor biosynthesis; adenosylcobalamin biosynthesis.</text>
</comment>
<dbReference type="RefSeq" id="WP_118212872.1">
    <property type="nucleotide sequence ID" value="NZ_JAQEAN010000017.1"/>
</dbReference>
<protein>
    <submittedName>
        <fullName evidence="4">Precorrin-6A reductase</fullName>
        <ecNumber evidence="4">1.3.1.54</ecNumber>
    </submittedName>
</protein>
<reference evidence="4 5" key="1">
    <citation type="submission" date="2018-08" db="EMBL/GenBank/DDBJ databases">
        <title>A genome reference for cultivated species of the human gut microbiota.</title>
        <authorList>
            <person name="Zou Y."/>
            <person name="Xue W."/>
            <person name="Luo G."/>
        </authorList>
    </citation>
    <scope>NUCLEOTIDE SEQUENCE [LARGE SCALE GENOMIC DNA]</scope>
    <source>
        <strain evidence="4 5">AM25-1LB</strain>
    </source>
</reference>
<evidence type="ECO:0000256" key="3">
    <source>
        <dbReference type="ARBA" id="ARBA00023002"/>
    </source>
</evidence>
<evidence type="ECO:0000313" key="4">
    <source>
        <dbReference type="EMBL" id="RHF60146.1"/>
    </source>
</evidence>
<accession>A0A414P457</accession>
<sequence>MREKERKLLLFAGTTEGRMLAEYLSKKRIACYVSTATEYGKSLLQEEQLSDIIILAGRMNEEEIKTFLTEKKIDCVVDATHPFAKIVTENIVNACKETQTGYIRCLREMETSSEDLAGQEQVRVFESVREAAKFLSTTEGNILITTGSKELKEYTKIGNYQERCFARVLSTKAAMEESVRLGFEGKHLIAMQGPFSEEMNLALLHQTRARYFVTKESGKAGGFEEKLKAAKKAEAVLIVIGRPQERGRSVQEVCHFIESNFGKKEQE</sequence>
<evidence type="ECO:0000256" key="2">
    <source>
        <dbReference type="ARBA" id="ARBA00022573"/>
    </source>
</evidence>
<dbReference type="GO" id="GO:0016994">
    <property type="term" value="F:precorrin-6A reductase activity"/>
    <property type="evidence" value="ECO:0007669"/>
    <property type="project" value="UniProtKB-EC"/>
</dbReference>
<dbReference type="NCBIfam" id="TIGR00715">
    <property type="entry name" value="precor6x_red"/>
    <property type="match status" value="1"/>
</dbReference>
<dbReference type="UniPathway" id="UPA00148"/>
<dbReference type="EMBL" id="QRHG01000017">
    <property type="protein sequence ID" value="RHF60146.1"/>
    <property type="molecule type" value="Genomic_DNA"/>
</dbReference>
<dbReference type="Pfam" id="PF02571">
    <property type="entry name" value="CbiJ"/>
    <property type="match status" value="1"/>
</dbReference>